<name>A0ACB8SCQ9_9AGAM</name>
<organism evidence="1 2">
    <name type="scientific">Auriscalpium vulgare</name>
    <dbReference type="NCBI Taxonomy" id="40419"/>
    <lineage>
        <taxon>Eukaryota</taxon>
        <taxon>Fungi</taxon>
        <taxon>Dikarya</taxon>
        <taxon>Basidiomycota</taxon>
        <taxon>Agaricomycotina</taxon>
        <taxon>Agaricomycetes</taxon>
        <taxon>Russulales</taxon>
        <taxon>Auriscalpiaceae</taxon>
        <taxon>Auriscalpium</taxon>
    </lineage>
</organism>
<comment type="caution">
    <text evidence="1">The sequence shown here is derived from an EMBL/GenBank/DDBJ whole genome shotgun (WGS) entry which is preliminary data.</text>
</comment>
<reference evidence="1" key="1">
    <citation type="submission" date="2021-02" db="EMBL/GenBank/DDBJ databases">
        <authorList>
            <consortium name="DOE Joint Genome Institute"/>
            <person name="Ahrendt S."/>
            <person name="Looney B.P."/>
            <person name="Miyauchi S."/>
            <person name="Morin E."/>
            <person name="Drula E."/>
            <person name="Courty P.E."/>
            <person name="Chicoki N."/>
            <person name="Fauchery L."/>
            <person name="Kohler A."/>
            <person name="Kuo A."/>
            <person name="Labutti K."/>
            <person name="Pangilinan J."/>
            <person name="Lipzen A."/>
            <person name="Riley R."/>
            <person name="Andreopoulos W."/>
            <person name="He G."/>
            <person name="Johnson J."/>
            <person name="Barry K.W."/>
            <person name="Grigoriev I.V."/>
            <person name="Nagy L."/>
            <person name="Hibbett D."/>
            <person name="Henrissat B."/>
            <person name="Matheny P.B."/>
            <person name="Labbe J."/>
            <person name="Martin F."/>
        </authorList>
    </citation>
    <scope>NUCLEOTIDE SEQUENCE</scope>
    <source>
        <strain evidence="1">FP105234-sp</strain>
    </source>
</reference>
<evidence type="ECO:0000313" key="2">
    <source>
        <dbReference type="Proteomes" id="UP000814033"/>
    </source>
</evidence>
<sequence length="494" mass="55390">MSSHPSPGPSQPPYANPNPNPSAPPPNRQHKPKNYTPGIAAGAEDAKYKAKYRELKKKVKEIEADNDKLLFKTLQSKRNIQRMRIERAILYERLSAHPPSPRLHHREPAPNVYAAPPPSQHYPPHQAPPRAHHAHHPREVAYEQPHMIPVDPNDPAAIDYYRSHGAQIRVVTGHDGQHITVAEMPPPPMVPPPTHAPPPPPPSRQRHPAHPPPMAPSVPPPQHLEPPRGYELHRSASNHSYSHSPSTSSHSRSHSRGQPPPHGPGVSGYPAPPEHSPPYALHEPAQPLYHPSERYAPPPAPAYPTHAHPHAPPAPPSPRIHSHQRVGPGANVNNYGQPEREPLREARDRERERDWEVERDRRVRREEPPAGYAARAPTPPFASVRGEREREGYVRTHRSPSARSRSGSTVGAPPLEREREYAPRSPPRGYYERDYERRRPPAHLERERDGELEDRRLVPGGRGAYQESDGGQSRSDVEGDVEMGDVRGRDSERD</sequence>
<dbReference type="EMBL" id="MU275839">
    <property type="protein sequence ID" value="KAI0053681.1"/>
    <property type="molecule type" value="Genomic_DNA"/>
</dbReference>
<keyword evidence="2" id="KW-1185">Reference proteome</keyword>
<evidence type="ECO:0000313" key="1">
    <source>
        <dbReference type="EMBL" id="KAI0053681.1"/>
    </source>
</evidence>
<protein>
    <submittedName>
        <fullName evidence="1">Uncharacterized protein</fullName>
    </submittedName>
</protein>
<proteinExistence type="predicted"/>
<dbReference type="Proteomes" id="UP000814033">
    <property type="component" value="Unassembled WGS sequence"/>
</dbReference>
<accession>A0ACB8SCQ9</accession>
<reference evidence="1" key="2">
    <citation type="journal article" date="2022" name="New Phytol.">
        <title>Evolutionary transition to the ectomycorrhizal habit in the genomes of a hyperdiverse lineage of mushroom-forming fungi.</title>
        <authorList>
            <person name="Looney B."/>
            <person name="Miyauchi S."/>
            <person name="Morin E."/>
            <person name="Drula E."/>
            <person name="Courty P.E."/>
            <person name="Kohler A."/>
            <person name="Kuo A."/>
            <person name="LaButti K."/>
            <person name="Pangilinan J."/>
            <person name="Lipzen A."/>
            <person name="Riley R."/>
            <person name="Andreopoulos W."/>
            <person name="He G."/>
            <person name="Johnson J."/>
            <person name="Nolan M."/>
            <person name="Tritt A."/>
            <person name="Barry K.W."/>
            <person name="Grigoriev I.V."/>
            <person name="Nagy L.G."/>
            <person name="Hibbett D."/>
            <person name="Henrissat B."/>
            <person name="Matheny P.B."/>
            <person name="Labbe J."/>
            <person name="Martin F.M."/>
        </authorList>
    </citation>
    <scope>NUCLEOTIDE SEQUENCE</scope>
    <source>
        <strain evidence="1">FP105234-sp</strain>
    </source>
</reference>
<gene>
    <name evidence="1" type="ORF">FA95DRAFT_1568537</name>
</gene>